<dbReference type="Pfam" id="PF01966">
    <property type="entry name" value="HD"/>
    <property type="match status" value="1"/>
</dbReference>
<dbReference type="RefSeq" id="WP_095043521.1">
    <property type="nucleotide sequence ID" value="NZ_LN890655.1"/>
</dbReference>
<sequence>MIRMRPQLEEIEAMSLAPYALRSAESRGRAYPEAESAGRTAFTRDRDRIIHTTPFRRLMYKTQVFVFYEGDHYRTRLTHTIEVAQLGRSLARGLGGNEDLTEAICLAHDLGHAPFGHAGEHVLNSLMAGHGGFNHNTQSYRIVTELEHRYPDFPGLNLTYETREGMLKHETDYDVSEAANFEPDKRASLEAQIANLADEIAYNAHDLDDGLRAGLFTLDDLEELAVWRELCAEADWRPGRPFTSLHRHEIIRELIGRSVGDVLAQTAATLTAQAIDSPEKLQRHATNVVRYSDEFGVKVRALKRFLYERMYRHYRLVRMQTKAERFIAELFEAYVKEPHMLPRETQERLGDGAVERVVADYIAGMTDRYALDEWQKLYDPYIRA</sequence>
<dbReference type="Proteomes" id="UP000215027">
    <property type="component" value="Chromosome I"/>
</dbReference>
<dbReference type="PANTHER" id="PTHR11373:SF43">
    <property type="entry name" value="DEOXYGUANOSINETRIPHOSPHATE TRIPHOSPHOHYDROLASE-LIKE PROTEIN"/>
    <property type="match status" value="1"/>
</dbReference>
<dbReference type="SUPFAM" id="SSF109604">
    <property type="entry name" value="HD-domain/PDEase-like"/>
    <property type="match status" value="1"/>
</dbReference>
<accession>A0A160T230</accession>
<gene>
    <name evidence="4" type="ORF">CFX0092_A2253</name>
</gene>
<dbReference type="InterPro" id="IPR003607">
    <property type="entry name" value="HD/PDEase_dom"/>
</dbReference>
<dbReference type="InterPro" id="IPR006674">
    <property type="entry name" value="HD_domain"/>
</dbReference>
<dbReference type="PROSITE" id="PS51831">
    <property type="entry name" value="HD"/>
    <property type="match status" value="1"/>
</dbReference>
<dbReference type="InterPro" id="IPR006261">
    <property type="entry name" value="dGTPase"/>
</dbReference>
<dbReference type="KEGG" id="pbf:CFX0092_A2253"/>
<dbReference type="GO" id="GO:0006203">
    <property type="term" value="P:dGTP catabolic process"/>
    <property type="evidence" value="ECO:0007669"/>
    <property type="project" value="TreeGrafter"/>
</dbReference>
<protein>
    <recommendedName>
        <fullName evidence="2">Deoxyguanosinetriphosphate triphosphohydrolase-like protein</fullName>
    </recommendedName>
</protein>
<dbReference type="HAMAP" id="MF_01212">
    <property type="entry name" value="dGTPase_type2"/>
    <property type="match status" value="1"/>
</dbReference>
<evidence type="ECO:0000256" key="2">
    <source>
        <dbReference type="HAMAP-Rule" id="MF_01212"/>
    </source>
</evidence>
<dbReference type="FunFam" id="1.10.3210.10:FF:000024">
    <property type="entry name" value="Deoxyguanosinetriphosphate triphosphohydrolase-like protein"/>
    <property type="match status" value="1"/>
</dbReference>
<evidence type="ECO:0000259" key="3">
    <source>
        <dbReference type="PROSITE" id="PS51831"/>
    </source>
</evidence>
<dbReference type="PANTHER" id="PTHR11373">
    <property type="entry name" value="DEOXYNUCLEOSIDE TRIPHOSPHATE TRIPHOSPHOHYDROLASE"/>
    <property type="match status" value="1"/>
</dbReference>
<name>A0A160T230_9CHLR</name>
<keyword evidence="1 2" id="KW-0378">Hydrolase</keyword>
<dbReference type="NCBIfam" id="TIGR01353">
    <property type="entry name" value="dGTP_triPase"/>
    <property type="match status" value="1"/>
</dbReference>
<comment type="similarity">
    <text evidence="2">Belongs to the dGTPase family. Type 2 subfamily.</text>
</comment>
<feature type="domain" description="HD" evidence="3">
    <location>
        <begin position="76"/>
        <end position="203"/>
    </location>
</feature>
<reference evidence="4" key="1">
    <citation type="submission" date="2016-01" db="EMBL/GenBank/DDBJ databases">
        <authorList>
            <person name="Mcilroy J.S."/>
            <person name="Karst M S."/>
            <person name="Albertsen M."/>
        </authorList>
    </citation>
    <scope>NUCLEOTIDE SEQUENCE</scope>
    <source>
        <strain evidence="4">Cfx-K</strain>
    </source>
</reference>
<evidence type="ECO:0000313" key="5">
    <source>
        <dbReference type="Proteomes" id="UP000215027"/>
    </source>
</evidence>
<dbReference type="NCBIfam" id="NF002326">
    <property type="entry name" value="PRK01286.1-1"/>
    <property type="match status" value="1"/>
</dbReference>
<dbReference type="AlphaFoldDB" id="A0A160T230"/>
<dbReference type="EMBL" id="LN890655">
    <property type="protein sequence ID" value="CUS04131.2"/>
    <property type="molecule type" value="Genomic_DNA"/>
</dbReference>
<dbReference type="SMART" id="SM00471">
    <property type="entry name" value="HDc"/>
    <property type="match status" value="1"/>
</dbReference>
<proteinExistence type="inferred from homology"/>
<organism evidence="4 5">
    <name type="scientific">Candidatus Promineifilum breve</name>
    <dbReference type="NCBI Taxonomy" id="1806508"/>
    <lineage>
        <taxon>Bacteria</taxon>
        <taxon>Bacillati</taxon>
        <taxon>Chloroflexota</taxon>
        <taxon>Ardenticatenia</taxon>
        <taxon>Candidatus Promineifilales</taxon>
        <taxon>Candidatus Promineifilaceae</taxon>
        <taxon>Candidatus Promineifilum</taxon>
    </lineage>
</organism>
<evidence type="ECO:0000313" key="4">
    <source>
        <dbReference type="EMBL" id="CUS04131.2"/>
    </source>
</evidence>
<keyword evidence="5" id="KW-1185">Reference proteome</keyword>
<dbReference type="OrthoDB" id="9803619at2"/>
<dbReference type="GO" id="GO:0008832">
    <property type="term" value="F:dGTPase activity"/>
    <property type="evidence" value="ECO:0007669"/>
    <property type="project" value="TreeGrafter"/>
</dbReference>
<dbReference type="Pfam" id="PF13286">
    <property type="entry name" value="HD_assoc"/>
    <property type="match status" value="1"/>
</dbReference>
<dbReference type="CDD" id="cd00077">
    <property type="entry name" value="HDc"/>
    <property type="match status" value="1"/>
</dbReference>
<evidence type="ECO:0000256" key="1">
    <source>
        <dbReference type="ARBA" id="ARBA00022801"/>
    </source>
</evidence>
<dbReference type="InterPro" id="IPR026875">
    <property type="entry name" value="PHydrolase_assoc_dom"/>
</dbReference>
<dbReference type="Gene3D" id="1.10.3210.10">
    <property type="entry name" value="Hypothetical protein af1432"/>
    <property type="match status" value="1"/>
</dbReference>
<dbReference type="InterPro" id="IPR050135">
    <property type="entry name" value="dGTPase-like"/>
</dbReference>
<dbReference type="InterPro" id="IPR023023">
    <property type="entry name" value="dNTPase_2"/>
</dbReference>